<proteinExistence type="inferred from homology"/>
<dbReference type="GO" id="GO:0046872">
    <property type="term" value="F:metal ion binding"/>
    <property type="evidence" value="ECO:0007669"/>
    <property type="project" value="UniProtKB-KW"/>
</dbReference>
<protein>
    <submittedName>
        <fullName evidence="4">Manganese catalase</fullName>
        <ecNumber evidence="4">1.11.1.6</ecNumber>
    </submittedName>
</protein>
<keyword evidence="4" id="KW-0560">Oxidoreductase</keyword>
<feature type="binding site" evidence="2">
    <location>
        <position position="36"/>
    </location>
    <ligand>
        <name>Mn(2+)</name>
        <dbReference type="ChEBI" id="CHEBI:29035"/>
        <label>1</label>
    </ligand>
</feature>
<evidence type="ECO:0000313" key="4">
    <source>
        <dbReference type="EMBL" id="CAA9465579.1"/>
    </source>
</evidence>
<feature type="non-terminal residue" evidence="4">
    <location>
        <position position="69"/>
    </location>
</feature>
<comment type="cofactor">
    <cofactor evidence="2">
        <name>Mn(2+)</name>
        <dbReference type="ChEBI" id="CHEBI:29035"/>
    </cofactor>
    <text evidence="2">Binds 2 manganese ions per subunit.</text>
</comment>
<dbReference type="SUPFAM" id="SSF47240">
    <property type="entry name" value="Ferritin-like"/>
    <property type="match status" value="1"/>
</dbReference>
<evidence type="ECO:0000256" key="1">
    <source>
        <dbReference type="ARBA" id="ARBA00007644"/>
    </source>
</evidence>
<dbReference type="InterPro" id="IPR012347">
    <property type="entry name" value="Ferritin-like"/>
</dbReference>
<sequence length="69" mass="7936">MFLRIDKLQIELPRPQQADPESAGIVQEFMGGKFGEMSTLMNYTYQSFNMRGKSKIRPYYDLVANIAAE</sequence>
<keyword evidence="4" id="KW-0575">Peroxidase</keyword>
<accession>A0A6J4RGV8</accession>
<name>A0A6J4RGV8_9ACTN</name>
<evidence type="ECO:0000256" key="2">
    <source>
        <dbReference type="PIRSR" id="PIRSR607760-1"/>
    </source>
</evidence>
<dbReference type="EMBL" id="CADCVM010000004">
    <property type="protein sequence ID" value="CAA9465579.1"/>
    <property type="molecule type" value="Genomic_DNA"/>
</dbReference>
<dbReference type="EC" id="1.11.1.6" evidence="4"/>
<reference evidence="4" key="1">
    <citation type="submission" date="2020-02" db="EMBL/GenBank/DDBJ databases">
        <authorList>
            <person name="Meier V. D."/>
        </authorList>
    </citation>
    <scope>NUCLEOTIDE SEQUENCE</scope>
    <source>
        <strain evidence="4">AVDCRST_MAG05</strain>
    </source>
</reference>
<feature type="binding site" evidence="3">
    <location>
        <position position="61"/>
    </location>
    <ligand>
        <name>Ca(2+)</name>
        <dbReference type="ChEBI" id="CHEBI:29108"/>
    </ligand>
</feature>
<gene>
    <name evidence="4" type="ORF">AVDCRST_MAG05-12</name>
</gene>
<keyword evidence="2" id="KW-0479">Metal-binding</keyword>
<comment type="similarity">
    <text evidence="1">Belongs to the manganese catalase family.</text>
</comment>
<dbReference type="InterPro" id="IPR007760">
    <property type="entry name" value="Mn_catalase"/>
</dbReference>
<organism evidence="4">
    <name type="scientific">uncultured Rubrobacteraceae bacterium</name>
    <dbReference type="NCBI Taxonomy" id="349277"/>
    <lineage>
        <taxon>Bacteria</taxon>
        <taxon>Bacillati</taxon>
        <taxon>Actinomycetota</taxon>
        <taxon>Rubrobacteria</taxon>
        <taxon>Rubrobacterales</taxon>
        <taxon>Rubrobacteraceae</taxon>
        <taxon>environmental samples</taxon>
    </lineage>
</organism>
<comment type="cofactor">
    <cofactor evidence="3">
        <name>Ca(2+)</name>
        <dbReference type="ChEBI" id="CHEBI:29108"/>
    </cofactor>
    <text evidence="3">Binds 1 Ca(2+) ion per subunit.</text>
</comment>
<evidence type="ECO:0000256" key="3">
    <source>
        <dbReference type="PIRSR" id="PIRSR607760-2"/>
    </source>
</evidence>
<keyword evidence="2" id="KW-0464">Manganese</keyword>
<dbReference type="GO" id="GO:0004096">
    <property type="term" value="F:catalase activity"/>
    <property type="evidence" value="ECO:0007669"/>
    <property type="project" value="UniProtKB-EC"/>
</dbReference>
<dbReference type="AlphaFoldDB" id="A0A6J4RGV8"/>
<dbReference type="Gene3D" id="1.20.1260.10">
    <property type="match status" value="1"/>
</dbReference>
<keyword evidence="3" id="KW-0106">Calcium</keyword>
<dbReference type="InterPro" id="IPR009078">
    <property type="entry name" value="Ferritin-like_SF"/>
</dbReference>
<dbReference type="Pfam" id="PF05067">
    <property type="entry name" value="Mn_catalase"/>
    <property type="match status" value="1"/>
</dbReference>